<dbReference type="EMBL" id="JACASF010000001">
    <property type="protein sequence ID" value="KAF6500343.1"/>
    <property type="molecule type" value="Genomic_DNA"/>
</dbReference>
<gene>
    <name evidence="7" type="ORF">HJG59_006246</name>
</gene>
<proteinExistence type="predicted"/>
<evidence type="ECO:0000256" key="4">
    <source>
        <dbReference type="ARBA" id="ARBA00022786"/>
    </source>
</evidence>
<dbReference type="InterPro" id="IPR035983">
    <property type="entry name" value="Hect_E3_ubiquitin_ligase"/>
</dbReference>
<dbReference type="Gene3D" id="3.30.2410.10">
    <property type="entry name" value="Hect, E3 ligase catalytic domain"/>
    <property type="match status" value="1"/>
</dbReference>
<dbReference type="InterPro" id="IPR000569">
    <property type="entry name" value="HECT_dom"/>
</dbReference>
<dbReference type="FunFam" id="3.30.2410.10:FF:000003">
    <property type="entry name" value="probable E3 ubiquitin-protein ligase HERC4 isoform X1"/>
    <property type="match status" value="1"/>
</dbReference>
<dbReference type="InterPro" id="IPR044611">
    <property type="entry name" value="E3A/B/C-like"/>
</dbReference>
<evidence type="ECO:0000259" key="6">
    <source>
        <dbReference type="PROSITE" id="PS50237"/>
    </source>
</evidence>
<keyword evidence="4 5" id="KW-0833">Ubl conjugation pathway</keyword>
<dbReference type="PANTHER" id="PTHR45700">
    <property type="entry name" value="UBIQUITIN-PROTEIN LIGASE E3C"/>
    <property type="match status" value="1"/>
</dbReference>
<reference evidence="7 8" key="1">
    <citation type="journal article" date="2020" name="Nature">
        <title>Six reference-quality genomes reveal evolution of bat adaptations.</title>
        <authorList>
            <person name="Jebb D."/>
            <person name="Huang Z."/>
            <person name="Pippel M."/>
            <person name="Hughes G.M."/>
            <person name="Lavrichenko K."/>
            <person name="Devanna P."/>
            <person name="Winkler S."/>
            <person name="Jermiin L.S."/>
            <person name="Skirmuntt E.C."/>
            <person name="Katzourakis A."/>
            <person name="Burkitt-Gray L."/>
            <person name="Ray D.A."/>
            <person name="Sullivan K.A.M."/>
            <person name="Roscito J.G."/>
            <person name="Kirilenko B.M."/>
            <person name="Davalos L.M."/>
            <person name="Corthals A.P."/>
            <person name="Power M.L."/>
            <person name="Jones G."/>
            <person name="Ransome R.D."/>
            <person name="Dechmann D.K.N."/>
            <person name="Locatelli A.G."/>
            <person name="Puechmaille S.J."/>
            <person name="Fedrigo O."/>
            <person name="Jarvis E.D."/>
            <person name="Hiller M."/>
            <person name="Vernes S.C."/>
            <person name="Myers E.W."/>
            <person name="Teeling E.C."/>
        </authorList>
    </citation>
    <scope>NUCLEOTIDE SEQUENCE [LARGE SCALE GENOMIC DNA]</scope>
    <source>
        <strain evidence="7">MMolMol1</strain>
        <tissue evidence="7">Muscle</tissue>
    </source>
</reference>
<accession>A0A7J8JU23</accession>
<dbReference type="EC" id="2.3.2.26" evidence="2"/>
<sequence length="86" mass="9835">MFWKALPKLTLEEKKKFLVFLTGTERIQVKGLKSMKITFCCPKNVNEKDPIRALACFSLLYLPKYSTMEGMEEALQVAINSNRGFG</sequence>
<organism evidence="7 8">
    <name type="scientific">Molossus molossus</name>
    <name type="common">Pallas' mastiff bat</name>
    <name type="synonym">Vespertilio molossus</name>
    <dbReference type="NCBI Taxonomy" id="27622"/>
    <lineage>
        <taxon>Eukaryota</taxon>
        <taxon>Metazoa</taxon>
        <taxon>Chordata</taxon>
        <taxon>Craniata</taxon>
        <taxon>Vertebrata</taxon>
        <taxon>Euteleostomi</taxon>
        <taxon>Mammalia</taxon>
        <taxon>Eutheria</taxon>
        <taxon>Laurasiatheria</taxon>
        <taxon>Chiroptera</taxon>
        <taxon>Yangochiroptera</taxon>
        <taxon>Molossidae</taxon>
        <taxon>Molossus</taxon>
    </lineage>
</organism>
<dbReference type="PROSITE" id="PS50237">
    <property type="entry name" value="HECT"/>
    <property type="match status" value="1"/>
</dbReference>
<comment type="caution">
    <text evidence="7">The sequence shown here is derived from an EMBL/GenBank/DDBJ whole genome shotgun (WGS) entry which is preliminary data.</text>
</comment>
<evidence type="ECO:0000313" key="7">
    <source>
        <dbReference type="EMBL" id="KAF6500343.1"/>
    </source>
</evidence>
<dbReference type="AlphaFoldDB" id="A0A7J8JU23"/>
<dbReference type="Pfam" id="PF00632">
    <property type="entry name" value="HECT"/>
    <property type="match status" value="1"/>
</dbReference>
<evidence type="ECO:0000256" key="3">
    <source>
        <dbReference type="ARBA" id="ARBA00022679"/>
    </source>
</evidence>
<dbReference type="InParanoid" id="A0A7J8JU23"/>
<comment type="catalytic activity">
    <reaction evidence="1">
        <text>S-ubiquitinyl-[E2 ubiquitin-conjugating enzyme]-L-cysteine + [acceptor protein]-L-lysine = [E2 ubiquitin-conjugating enzyme]-L-cysteine + N(6)-ubiquitinyl-[acceptor protein]-L-lysine.</text>
        <dbReference type="EC" id="2.3.2.26"/>
    </reaction>
</comment>
<name>A0A7J8JU23_MOLMO</name>
<evidence type="ECO:0000256" key="1">
    <source>
        <dbReference type="ARBA" id="ARBA00000885"/>
    </source>
</evidence>
<dbReference type="GO" id="GO:0000209">
    <property type="term" value="P:protein polyubiquitination"/>
    <property type="evidence" value="ECO:0007669"/>
    <property type="project" value="InterPro"/>
</dbReference>
<evidence type="ECO:0000256" key="5">
    <source>
        <dbReference type="PROSITE-ProRule" id="PRU00104"/>
    </source>
</evidence>
<dbReference type="GO" id="GO:0061630">
    <property type="term" value="F:ubiquitin protein ligase activity"/>
    <property type="evidence" value="ECO:0007669"/>
    <property type="project" value="UniProtKB-EC"/>
</dbReference>
<feature type="domain" description="HECT" evidence="6">
    <location>
        <begin position="1"/>
        <end position="86"/>
    </location>
</feature>
<keyword evidence="8" id="KW-1185">Reference proteome</keyword>
<evidence type="ECO:0000256" key="2">
    <source>
        <dbReference type="ARBA" id="ARBA00012485"/>
    </source>
</evidence>
<evidence type="ECO:0000313" key="8">
    <source>
        <dbReference type="Proteomes" id="UP000550707"/>
    </source>
</evidence>
<dbReference type="SUPFAM" id="SSF56204">
    <property type="entry name" value="Hect, E3 ligase catalytic domain"/>
    <property type="match status" value="1"/>
</dbReference>
<dbReference type="Proteomes" id="UP000550707">
    <property type="component" value="Unassembled WGS sequence"/>
</dbReference>
<feature type="active site" description="Glycyl thioester intermediate" evidence="5">
    <location>
        <position position="56"/>
    </location>
</feature>
<protein>
    <recommendedName>
        <fullName evidence="2">HECT-type E3 ubiquitin transferase</fullName>
        <ecNumber evidence="2">2.3.2.26</ecNumber>
    </recommendedName>
</protein>
<keyword evidence="3" id="KW-0808">Transferase</keyword>